<evidence type="ECO:0000313" key="3">
    <source>
        <dbReference type="Proteomes" id="UP000298714"/>
    </source>
</evidence>
<dbReference type="EMBL" id="CP039704">
    <property type="protein sequence ID" value="QCI79504.1"/>
    <property type="molecule type" value="Genomic_DNA"/>
</dbReference>
<dbReference type="InterPro" id="IPR010295">
    <property type="entry name" value="DUF898"/>
</dbReference>
<proteinExistence type="predicted"/>
<name>A0A4D7C1B0_9SPHN</name>
<protein>
    <submittedName>
        <fullName evidence="2">DUF898 domain-containing protein</fullName>
    </submittedName>
</protein>
<gene>
    <name evidence="2" type="ORF">E6W36_07990</name>
</gene>
<dbReference type="Pfam" id="PF05987">
    <property type="entry name" value="DUF898"/>
    <property type="match status" value="1"/>
</dbReference>
<keyword evidence="1" id="KW-0472">Membrane</keyword>
<reference evidence="3" key="1">
    <citation type="submission" date="2019-04" db="EMBL/GenBank/DDBJ databases">
        <title>Complete genome sequence of Sphingomonas sp. W1-2-3.</title>
        <authorList>
            <person name="Im W.T."/>
        </authorList>
    </citation>
    <scope>NUCLEOTIDE SEQUENCE [LARGE SCALE GENOMIC DNA]</scope>
    <source>
        <strain evidence="3">W1-2-3</strain>
    </source>
</reference>
<dbReference type="Proteomes" id="UP000298714">
    <property type="component" value="Chromosome"/>
</dbReference>
<evidence type="ECO:0000256" key="1">
    <source>
        <dbReference type="SAM" id="Phobius"/>
    </source>
</evidence>
<keyword evidence="1" id="KW-0812">Transmembrane</keyword>
<feature type="transmembrane region" description="Helical" evidence="1">
    <location>
        <begin position="206"/>
        <end position="229"/>
    </location>
</feature>
<dbReference type="RefSeq" id="WP_222872301.1">
    <property type="nucleotide sequence ID" value="NZ_CP039704.1"/>
</dbReference>
<keyword evidence="1" id="KW-1133">Transmembrane helix</keyword>
<evidence type="ECO:0000313" key="2">
    <source>
        <dbReference type="EMBL" id="QCI79504.1"/>
    </source>
</evidence>
<dbReference type="AlphaFoldDB" id="A0A4D7C1B0"/>
<feature type="transmembrane region" description="Helical" evidence="1">
    <location>
        <begin position="241"/>
        <end position="259"/>
    </location>
</feature>
<organism evidence="2 3">
    <name type="scientific">Hankyongella ginsenosidimutans</name>
    <dbReference type="NCBI Taxonomy" id="1763828"/>
    <lineage>
        <taxon>Bacteria</taxon>
        <taxon>Pseudomonadati</taxon>
        <taxon>Pseudomonadota</taxon>
        <taxon>Alphaproteobacteria</taxon>
        <taxon>Sphingomonadales</taxon>
        <taxon>Sphingomonadaceae</taxon>
        <taxon>Hankyongella</taxon>
    </lineage>
</organism>
<feature type="transmembrane region" description="Helical" evidence="1">
    <location>
        <begin position="107"/>
        <end position="129"/>
    </location>
</feature>
<sequence length="359" mass="39904">MDMQASGERRERPDFSGRMGDFFVMQLVNLALTVVTLGIYRFWAVTRIRRYLWSHTSVQGAPLEWAGTGMELFKGFLILIVLFGIPMSALSFWLQSLLLKGQWQLAIAVYILLLVGVLYLSGVAIFRMVRYRLNRTYWQGVRGGSDDGGWTFGLGYLARSFTVLLSFTLTVPWLTAWGWNALFAKMSFGSLSFEGDARWRALFGKYLAAIFLAVVFVVAVVLIIVFGAGALGGGPPDPAKAAPLIVSATLLIYIGLPLIMLRYAAYLHRHLVGHLSLGPVCFAFDATTLDWLKYYLFNVALVVFTLGLGLLLWPYRHWQFYTSHLTVIGDLSALEIEQSGTATLRQGEGLADAFDIGAI</sequence>
<feature type="transmembrane region" description="Helical" evidence="1">
    <location>
        <begin position="76"/>
        <end position="95"/>
    </location>
</feature>
<keyword evidence="3" id="KW-1185">Reference proteome</keyword>
<dbReference type="KEGG" id="hgn:E6W36_07990"/>
<accession>A0A4D7C1B0</accession>
<feature type="transmembrane region" description="Helical" evidence="1">
    <location>
        <begin position="22"/>
        <end position="43"/>
    </location>
</feature>
<feature type="transmembrane region" description="Helical" evidence="1">
    <location>
        <begin position="295"/>
        <end position="315"/>
    </location>
</feature>